<evidence type="ECO:0000313" key="2">
    <source>
        <dbReference type="Proteomes" id="UP000033099"/>
    </source>
</evidence>
<protein>
    <submittedName>
        <fullName evidence="1">Uncharacterized protein</fullName>
    </submittedName>
</protein>
<accession>A0AAU8TJE2</accession>
<dbReference type="KEGG" id="pfb:VO64_1924"/>
<proteinExistence type="predicted"/>
<dbReference type="Proteomes" id="UP000033099">
    <property type="component" value="Chromosome"/>
</dbReference>
<dbReference type="AlphaFoldDB" id="A0AAU8TJE2"/>
<dbReference type="EMBL" id="CP011117">
    <property type="protein sequence ID" value="AKA82470.1"/>
    <property type="molecule type" value="Genomic_DNA"/>
</dbReference>
<sequence length="39" mass="4271">MLAKIINDNAGCLVLRGALAFFASKLAPTEKQQVFSIYQ</sequence>
<gene>
    <name evidence="1" type="ORF">VO64_1924</name>
</gene>
<reference evidence="1 2" key="1">
    <citation type="journal article" date="2015" name="Genome Announc.">
        <title>Complete Genome Sequence of Biocontrol Strain Pseudomonas fluorescens LBUM223.</title>
        <authorList>
            <person name="Roquigny R."/>
            <person name="Arseneault T."/>
            <person name="Gadkar V.J."/>
            <person name="Novinscak A."/>
            <person name="Joly D.L."/>
            <person name="Filion M."/>
        </authorList>
    </citation>
    <scope>NUCLEOTIDE SEQUENCE [LARGE SCALE GENOMIC DNA]</scope>
    <source>
        <strain evidence="1 2">LBUM223</strain>
    </source>
</reference>
<organism evidence="1 2">
    <name type="scientific">Pseudomonas synxantha</name>
    <dbReference type="NCBI Taxonomy" id="47883"/>
    <lineage>
        <taxon>Bacteria</taxon>
        <taxon>Pseudomonadati</taxon>
        <taxon>Pseudomonadota</taxon>
        <taxon>Gammaproteobacteria</taxon>
        <taxon>Pseudomonadales</taxon>
        <taxon>Pseudomonadaceae</taxon>
        <taxon>Pseudomonas</taxon>
    </lineage>
</organism>
<evidence type="ECO:0000313" key="1">
    <source>
        <dbReference type="EMBL" id="AKA82470.1"/>
    </source>
</evidence>
<name>A0AAU8TJE2_9PSED</name>